<dbReference type="CDD" id="cd01106">
    <property type="entry name" value="HTH_TipAL-Mta"/>
    <property type="match status" value="1"/>
</dbReference>
<dbReference type="InterPro" id="IPR047057">
    <property type="entry name" value="MerR_fam"/>
</dbReference>
<dbReference type="STRING" id="1686286.GCA_900092335_01278"/>
<dbReference type="GO" id="GO:0003700">
    <property type="term" value="F:DNA-binding transcription factor activity"/>
    <property type="evidence" value="ECO:0007669"/>
    <property type="project" value="InterPro"/>
</dbReference>
<accession>A0A540R8P6</accession>
<dbReference type="SUPFAM" id="SSF46955">
    <property type="entry name" value="Putative DNA-binding domain"/>
    <property type="match status" value="1"/>
</dbReference>
<reference evidence="6 7" key="1">
    <citation type="submission" date="2019-06" db="EMBL/GenBank/DDBJ databases">
        <title>Draft genome of C. phoceense Strain 272.</title>
        <authorList>
            <person name="Pacheco L.G.C."/>
            <person name="Barberis C.M."/>
            <person name="Almuzara M.N."/>
            <person name="Traglia G.M."/>
            <person name="Santos C.S."/>
            <person name="Rocha D.J.P.G."/>
            <person name="Aguiar E.R.G.R."/>
            <person name="Vay C.A."/>
        </authorList>
    </citation>
    <scope>NUCLEOTIDE SEQUENCE [LARGE SCALE GENOMIC DNA]</scope>
    <source>
        <strain evidence="6 7">272</strain>
    </source>
</reference>
<organism evidence="6 7">
    <name type="scientific">Corynebacterium phoceense</name>
    <dbReference type="NCBI Taxonomy" id="1686286"/>
    <lineage>
        <taxon>Bacteria</taxon>
        <taxon>Bacillati</taxon>
        <taxon>Actinomycetota</taxon>
        <taxon>Actinomycetes</taxon>
        <taxon>Mycobacteriales</taxon>
        <taxon>Corynebacteriaceae</taxon>
        <taxon>Corynebacterium</taxon>
    </lineage>
</organism>
<dbReference type="InterPro" id="IPR000551">
    <property type="entry name" value="MerR-type_HTH_dom"/>
</dbReference>
<dbReference type="Pfam" id="PF07739">
    <property type="entry name" value="TipAS"/>
    <property type="match status" value="1"/>
</dbReference>
<dbReference type="Pfam" id="PF13411">
    <property type="entry name" value="MerR_1"/>
    <property type="match status" value="1"/>
</dbReference>
<dbReference type="AlphaFoldDB" id="A0A540R8P6"/>
<dbReference type="Proteomes" id="UP000318080">
    <property type="component" value="Unassembled WGS sequence"/>
</dbReference>
<name>A0A540R8P6_9CORY</name>
<dbReference type="PANTHER" id="PTHR30204">
    <property type="entry name" value="REDOX-CYCLING DRUG-SENSING TRANSCRIPTIONAL ACTIVATOR SOXR"/>
    <property type="match status" value="1"/>
</dbReference>
<dbReference type="SUPFAM" id="SSF89082">
    <property type="entry name" value="Antibiotic binding domain of TipA-like multidrug resistance regulators"/>
    <property type="match status" value="1"/>
</dbReference>
<dbReference type="Gene3D" id="1.10.1660.10">
    <property type="match status" value="1"/>
</dbReference>
<dbReference type="GeneID" id="79852523"/>
<gene>
    <name evidence="6" type="ORF">EJK80_03020</name>
</gene>
<keyword evidence="1" id="KW-0805">Transcription regulation</keyword>
<keyword evidence="3" id="KW-0010">Activator</keyword>
<evidence type="ECO:0000256" key="4">
    <source>
        <dbReference type="ARBA" id="ARBA00023163"/>
    </source>
</evidence>
<dbReference type="InterPro" id="IPR012925">
    <property type="entry name" value="TipAS_dom"/>
</dbReference>
<comment type="caution">
    <text evidence="6">The sequence shown here is derived from an EMBL/GenBank/DDBJ whole genome shotgun (WGS) entry which is preliminary data.</text>
</comment>
<evidence type="ECO:0000256" key="1">
    <source>
        <dbReference type="ARBA" id="ARBA00023015"/>
    </source>
</evidence>
<dbReference type="Gene3D" id="1.10.490.50">
    <property type="entry name" value="Antibiotic binding domain of TipA-like multidrug resistance regulators"/>
    <property type="match status" value="1"/>
</dbReference>
<sequence length="268" mass="29646">MSNDNKFDGEGRGVSDAAAVLGVSVRTLHYWEERGLVVPSARTWANYRVYSDADIARAQRVLIYRATGMALADIARVLDAEGTSLEHLARQRALLMDKRHKLDEMLDALDYLMEEEMKDTNLSVDEIATVLGDAHFAEHHEEAEERYGGSDDWAISQKNAAQRTAEDWADLKSRTDELEVRLAAACGAGTTPESEEARALVEEHRTLLCEHFPVSPAKHVLIASGYTADPRFRAHYDERQAGLAEWLQAAINAAAAAQGVDPDAAVWE</sequence>
<evidence type="ECO:0000313" key="6">
    <source>
        <dbReference type="EMBL" id="TQE44120.1"/>
    </source>
</evidence>
<evidence type="ECO:0000256" key="3">
    <source>
        <dbReference type="ARBA" id="ARBA00023159"/>
    </source>
</evidence>
<dbReference type="SMART" id="SM00422">
    <property type="entry name" value="HTH_MERR"/>
    <property type="match status" value="1"/>
</dbReference>
<dbReference type="PROSITE" id="PS00552">
    <property type="entry name" value="HTH_MERR_1"/>
    <property type="match status" value="1"/>
</dbReference>
<feature type="domain" description="HTH merR-type" evidence="5">
    <location>
        <begin position="14"/>
        <end position="80"/>
    </location>
</feature>
<keyword evidence="4" id="KW-0804">Transcription</keyword>
<evidence type="ECO:0000259" key="5">
    <source>
        <dbReference type="PROSITE" id="PS50937"/>
    </source>
</evidence>
<evidence type="ECO:0000313" key="7">
    <source>
        <dbReference type="Proteomes" id="UP000318080"/>
    </source>
</evidence>
<dbReference type="PANTHER" id="PTHR30204:SF90">
    <property type="entry name" value="HTH-TYPE TRANSCRIPTIONAL ACTIVATOR MTA"/>
    <property type="match status" value="1"/>
</dbReference>
<dbReference type="EMBL" id="VHIR01000003">
    <property type="protein sequence ID" value="TQE44120.1"/>
    <property type="molecule type" value="Genomic_DNA"/>
</dbReference>
<keyword evidence="7" id="KW-1185">Reference proteome</keyword>
<proteinExistence type="predicted"/>
<dbReference type="InterPro" id="IPR009061">
    <property type="entry name" value="DNA-bd_dom_put_sf"/>
</dbReference>
<dbReference type="PROSITE" id="PS50937">
    <property type="entry name" value="HTH_MERR_2"/>
    <property type="match status" value="1"/>
</dbReference>
<dbReference type="InterPro" id="IPR036244">
    <property type="entry name" value="TipA-like_antibiotic-bd"/>
</dbReference>
<evidence type="ECO:0000256" key="2">
    <source>
        <dbReference type="ARBA" id="ARBA00023125"/>
    </source>
</evidence>
<dbReference type="GO" id="GO:0003677">
    <property type="term" value="F:DNA binding"/>
    <property type="evidence" value="ECO:0007669"/>
    <property type="project" value="UniProtKB-KW"/>
</dbReference>
<keyword evidence="2" id="KW-0238">DNA-binding</keyword>
<dbReference type="RefSeq" id="WP_066484977.1">
    <property type="nucleotide sequence ID" value="NZ_JADPQA010000010.1"/>
</dbReference>
<protein>
    <submittedName>
        <fullName evidence="6">MerR family transcriptional regulator</fullName>
    </submittedName>
</protein>